<protein>
    <submittedName>
        <fullName evidence="1 2">Uncharacterized protein</fullName>
    </submittedName>
</protein>
<dbReference type="EnsemblMetazoa" id="HelroT174001">
    <property type="protein sequence ID" value="HelroP174001"/>
    <property type="gene ID" value="HelroG174001"/>
</dbReference>
<reference evidence="2" key="3">
    <citation type="submission" date="2015-06" db="UniProtKB">
        <authorList>
            <consortium name="EnsemblMetazoa"/>
        </authorList>
    </citation>
    <scope>IDENTIFICATION</scope>
</reference>
<dbReference type="EMBL" id="AMQM01004780">
    <property type="status" value="NOT_ANNOTATED_CDS"/>
    <property type="molecule type" value="Genomic_DNA"/>
</dbReference>
<accession>T1F7G7</accession>
<name>T1F7G7_HELRO</name>
<dbReference type="EMBL" id="KB096676">
    <property type="protein sequence ID" value="ESO03113.1"/>
    <property type="molecule type" value="Genomic_DNA"/>
</dbReference>
<sequence length="117" mass="13463">MGTQSTDFNWILEARLLVSHVSQFRPAKQPLMFVLHIENDRMVGKANNVLTTGPILKIEMHHNRRRTAYHIFARFMPCNSIKIEQENSCVSRFVKDACKCNLSKLHPTTQPEPAMKA</sequence>
<keyword evidence="3" id="KW-1185">Reference proteome</keyword>
<dbReference type="KEGG" id="hro:HELRODRAFT_174001"/>
<dbReference type="InParanoid" id="T1F7G7"/>
<gene>
    <name evidence="2" type="primary">20204766</name>
    <name evidence="1" type="ORF">HELRODRAFT_174001</name>
</gene>
<evidence type="ECO:0000313" key="2">
    <source>
        <dbReference type="EnsemblMetazoa" id="HelroP174001"/>
    </source>
</evidence>
<organism evidence="2 3">
    <name type="scientific">Helobdella robusta</name>
    <name type="common">Californian leech</name>
    <dbReference type="NCBI Taxonomy" id="6412"/>
    <lineage>
        <taxon>Eukaryota</taxon>
        <taxon>Metazoa</taxon>
        <taxon>Spiralia</taxon>
        <taxon>Lophotrochozoa</taxon>
        <taxon>Annelida</taxon>
        <taxon>Clitellata</taxon>
        <taxon>Hirudinea</taxon>
        <taxon>Rhynchobdellida</taxon>
        <taxon>Glossiphoniidae</taxon>
        <taxon>Helobdella</taxon>
    </lineage>
</organism>
<dbReference type="RefSeq" id="XP_009018806.1">
    <property type="nucleotide sequence ID" value="XM_009020558.1"/>
</dbReference>
<dbReference type="AlphaFoldDB" id="T1F7G7"/>
<dbReference type="Proteomes" id="UP000015101">
    <property type="component" value="Unassembled WGS sequence"/>
</dbReference>
<dbReference type="GeneID" id="20204766"/>
<proteinExistence type="predicted"/>
<evidence type="ECO:0000313" key="3">
    <source>
        <dbReference type="Proteomes" id="UP000015101"/>
    </source>
</evidence>
<reference evidence="3" key="1">
    <citation type="submission" date="2012-12" db="EMBL/GenBank/DDBJ databases">
        <authorList>
            <person name="Hellsten U."/>
            <person name="Grimwood J."/>
            <person name="Chapman J.A."/>
            <person name="Shapiro H."/>
            <person name="Aerts A."/>
            <person name="Otillar R.P."/>
            <person name="Terry A.Y."/>
            <person name="Boore J.L."/>
            <person name="Simakov O."/>
            <person name="Marletaz F."/>
            <person name="Cho S.-J."/>
            <person name="Edsinger-Gonzales E."/>
            <person name="Havlak P."/>
            <person name="Kuo D.-H."/>
            <person name="Larsson T."/>
            <person name="Lv J."/>
            <person name="Arendt D."/>
            <person name="Savage R."/>
            <person name="Osoegawa K."/>
            <person name="de Jong P."/>
            <person name="Lindberg D.R."/>
            <person name="Seaver E.C."/>
            <person name="Weisblat D.A."/>
            <person name="Putnam N.H."/>
            <person name="Grigoriev I.V."/>
            <person name="Rokhsar D.S."/>
        </authorList>
    </citation>
    <scope>NUCLEOTIDE SEQUENCE</scope>
</reference>
<evidence type="ECO:0000313" key="1">
    <source>
        <dbReference type="EMBL" id="ESO03113.1"/>
    </source>
</evidence>
<dbReference type="HOGENOM" id="CLU_2087407_0_0_1"/>
<reference evidence="1 3" key="2">
    <citation type="journal article" date="2013" name="Nature">
        <title>Insights into bilaterian evolution from three spiralian genomes.</title>
        <authorList>
            <person name="Simakov O."/>
            <person name="Marletaz F."/>
            <person name="Cho S.J."/>
            <person name="Edsinger-Gonzales E."/>
            <person name="Havlak P."/>
            <person name="Hellsten U."/>
            <person name="Kuo D.H."/>
            <person name="Larsson T."/>
            <person name="Lv J."/>
            <person name="Arendt D."/>
            <person name="Savage R."/>
            <person name="Osoegawa K."/>
            <person name="de Jong P."/>
            <person name="Grimwood J."/>
            <person name="Chapman J.A."/>
            <person name="Shapiro H."/>
            <person name="Aerts A."/>
            <person name="Otillar R.P."/>
            <person name="Terry A.Y."/>
            <person name="Boore J.L."/>
            <person name="Grigoriev I.V."/>
            <person name="Lindberg D.R."/>
            <person name="Seaver E.C."/>
            <person name="Weisblat D.A."/>
            <person name="Putnam N.H."/>
            <person name="Rokhsar D.S."/>
        </authorList>
    </citation>
    <scope>NUCLEOTIDE SEQUENCE</scope>
</reference>
<dbReference type="CTD" id="20204766"/>